<dbReference type="PANTHER" id="PTHR39594">
    <property type="entry name" value="PROTEIN YCHQ"/>
    <property type="match status" value="1"/>
</dbReference>
<feature type="transmembrane region" description="Helical" evidence="1">
    <location>
        <begin position="45"/>
        <end position="69"/>
    </location>
</feature>
<dbReference type="PIRSF" id="PIRSF005610">
    <property type="entry name" value="SirB"/>
    <property type="match status" value="1"/>
</dbReference>
<proteinExistence type="predicted"/>
<evidence type="ECO:0000313" key="3">
    <source>
        <dbReference type="Proteomes" id="UP000295293"/>
    </source>
</evidence>
<keyword evidence="3" id="KW-1185">Reference proteome</keyword>
<dbReference type="InterPro" id="IPR007360">
    <property type="entry name" value="SirB"/>
</dbReference>
<keyword evidence="1" id="KW-1133">Transmembrane helix</keyword>
<comment type="caution">
    <text evidence="2">The sequence shown here is derived from an EMBL/GenBank/DDBJ whole genome shotgun (WGS) entry which is preliminary data.</text>
</comment>
<dbReference type="OrthoDB" id="5588650at2"/>
<dbReference type="PANTHER" id="PTHR39594:SF1">
    <property type="entry name" value="PROTEIN YCHQ"/>
    <property type="match status" value="1"/>
</dbReference>
<keyword evidence="1" id="KW-0812">Transmembrane</keyword>
<sequence>MIEFYSQIKWVHVSAVVCSGMLFLVRGLLMLGGRGAWVRRTTVRYLSYTIDSVLLTAALMLATMLPSALFSNGWLGVKLALLVVYIALGVVALRDGGSPRRRALCFASALVVFGLIVSIARTHHPLGLFAPWFT</sequence>
<keyword evidence="1" id="KW-0472">Membrane</keyword>
<feature type="transmembrane region" description="Helical" evidence="1">
    <location>
        <begin position="12"/>
        <end position="33"/>
    </location>
</feature>
<gene>
    <name evidence="2" type="ORF">DFR29_12032</name>
</gene>
<dbReference type="EMBL" id="SNZH01000020">
    <property type="protein sequence ID" value="TDR38531.1"/>
    <property type="molecule type" value="Genomic_DNA"/>
</dbReference>
<dbReference type="AlphaFoldDB" id="A0A4R6YMA2"/>
<dbReference type="Proteomes" id="UP000295293">
    <property type="component" value="Unassembled WGS sequence"/>
</dbReference>
<reference evidence="2 3" key="1">
    <citation type="submission" date="2019-03" db="EMBL/GenBank/DDBJ databases">
        <title>Genomic Encyclopedia of Type Strains, Phase IV (KMG-IV): sequencing the most valuable type-strain genomes for metagenomic binning, comparative biology and taxonomic classification.</title>
        <authorList>
            <person name="Goeker M."/>
        </authorList>
    </citation>
    <scope>NUCLEOTIDE SEQUENCE [LARGE SCALE GENOMIC DNA]</scope>
    <source>
        <strain evidence="2 3">DSM 21667</strain>
    </source>
</reference>
<accession>A0A4R6YMA2</accession>
<protein>
    <submittedName>
        <fullName evidence="2">Putative membrane protein SirB2</fullName>
    </submittedName>
</protein>
<feature type="transmembrane region" description="Helical" evidence="1">
    <location>
        <begin position="105"/>
        <end position="124"/>
    </location>
</feature>
<evidence type="ECO:0000313" key="2">
    <source>
        <dbReference type="EMBL" id="TDR38531.1"/>
    </source>
</evidence>
<dbReference type="RefSeq" id="WP_133821349.1">
    <property type="nucleotide sequence ID" value="NZ_SNZH01000020.1"/>
</dbReference>
<evidence type="ECO:0000256" key="1">
    <source>
        <dbReference type="SAM" id="Phobius"/>
    </source>
</evidence>
<feature type="transmembrane region" description="Helical" evidence="1">
    <location>
        <begin position="75"/>
        <end position="93"/>
    </location>
</feature>
<organism evidence="2 3">
    <name type="scientific">Tahibacter aquaticus</name>
    <dbReference type="NCBI Taxonomy" id="520092"/>
    <lineage>
        <taxon>Bacteria</taxon>
        <taxon>Pseudomonadati</taxon>
        <taxon>Pseudomonadota</taxon>
        <taxon>Gammaproteobacteria</taxon>
        <taxon>Lysobacterales</taxon>
        <taxon>Rhodanobacteraceae</taxon>
        <taxon>Tahibacter</taxon>
    </lineage>
</organism>
<dbReference type="Pfam" id="PF04247">
    <property type="entry name" value="SirB"/>
    <property type="match status" value="1"/>
</dbReference>
<dbReference type="GO" id="GO:0005886">
    <property type="term" value="C:plasma membrane"/>
    <property type="evidence" value="ECO:0007669"/>
    <property type="project" value="TreeGrafter"/>
</dbReference>
<name>A0A4R6YMA2_9GAMM</name>